<dbReference type="PATRIC" id="fig|1200352.3.peg.1867"/>
<gene>
    <name evidence="2" type="ORF">A606_09185</name>
</gene>
<dbReference type="PANTHER" id="PTHR34595:SF7">
    <property type="entry name" value="SLL1039 PROTEIN"/>
    <property type="match status" value="1"/>
</dbReference>
<dbReference type="PIRSF" id="PIRSF005522">
    <property type="entry name" value="UCP005522"/>
    <property type="match status" value="1"/>
</dbReference>
<dbReference type="AlphaFoldDB" id="S4XLM7"/>
<dbReference type="KEGG" id="cter:A606_09185"/>
<evidence type="ECO:0000259" key="1">
    <source>
        <dbReference type="Pfam" id="PF14403"/>
    </source>
</evidence>
<organism evidence="2 3">
    <name type="scientific">Corynebacterium terpenotabidum Y-11</name>
    <dbReference type="NCBI Taxonomy" id="1200352"/>
    <lineage>
        <taxon>Bacteria</taxon>
        <taxon>Bacillati</taxon>
        <taxon>Actinomycetota</taxon>
        <taxon>Actinomycetes</taxon>
        <taxon>Mycobacteriales</taxon>
        <taxon>Corynebacteriaceae</taxon>
        <taxon>Corynebacterium</taxon>
    </lineage>
</organism>
<dbReference type="PANTHER" id="PTHR34595">
    <property type="entry name" value="BLR5612 PROTEIN"/>
    <property type="match status" value="1"/>
</dbReference>
<name>S4XLM7_9CORY</name>
<keyword evidence="3" id="KW-1185">Reference proteome</keyword>
<dbReference type="InterPro" id="IPR051680">
    <property type="entry name" value="ATP-dep_Glu-Cys_Ligase-2"/>
</dbReference>
<dbReference type="STRING" id="1200352.A606_09185"/>
<dbReference type="Proteomes" id="UP000014809">
    <property type="component" value="Chromosome"/>
</dbReference>
<protein>
    <recommendedName>
        <fullName evidence="1">Circularly permuted ATP-grasp type 2 domain-containing protein</fullName>
    </recommendedName>
</protein>
<evidence type="ECO:0000313" key="2">
    <source>
        <dbReference type="EMBL" id="AGP31478.1"/>
    </source>
</evidence>
<dbReference type="Gene3D" id="3.40.50.11290">
    <property type="match status" value="1"/>
</dbReference>
<reference evidence="2 3" key="1">
    <citation type="submission" date="2012-06" db="EMBL/GenBank/DDBJ databases">
        <title>Complete genome sequence of Corynebacterium terpenotabidum Y-11 (=DSM 44721).</title>
        <authorList>
            <person name="Ruckert C."/>
            <person name="Albersmeier A."/>
            <person name="Al-Dilaimi A."/>
            <person name="Szczepanowski R."/>
            <person name="Kalinowski J."/>
        </authorList>
    </citation>
    <scope>NUCLEOTIDE SEQUENCE [LARGE SCALE GENOMIC DNA]</scope>
    <source>
        <strain evidence="2 3">Y-11</strain>
    </source>
</reference>
<evidence type="ECO:0000313" key="3">
    <source>
        <dbReference type="Proteomes" id="UP000014809"/>
    </source>
</evidence>
<dbReference type="Gene3D" id="3.30.1490.270">
    <property type="match status" value="1"/>
</dbReference>
<dbReference type="RefSeq" id="WP_020441834.1">
    <property type="nucleotide sequence ID" value="NC_021663.1"/>
</dbReference>
<dbReference type="InterPro" id="IPR016450">
    <property type="entry name" value="UCP005522"/>
</dbReference>
<dbReference type="eggNOG" id="COG2308">
    <property type="taxonomic scope" value="Bacteria"/>
</dbReference>
<dbReference type="InterPro" id="IPR025841">
    <property type="entry name" value="CP_ATPgrasp_2"/>
</dbReference>
<dbReference type="HOGENOM" id="CLU_017048_2_0_11"/>
<dbReference type="EMBL" id="CP003696">
    <property type="protein sequence ID" value="AGP31478.1"/>
    <property type="molecule type" value="Genomic_DNA"/>
</dbReference>
<dbReference type="Pfam" id="PF14403">
    <property type="entry name" value="CP_ATPgrasp_2"/>
    <property type="match status" value="1"/>
</dbReference>
<proteinExistence type="predicted"/>
<accession>S4XLM7</accession>
<feature type="domain" description="Circularly permuted ATP-grasp type 2" evidence="1">
    <location>
        <begin position="58"/>
        <end position="425"/>
    </location>
</feature>
<dbReference type="OrthoDB" id="9803842at2"/>
<sequence>MDPVQIFTSLAAALSPDDLAARRAAVDADLAARGVTFGVKDAEGVLIGHEVFDIEPVPRIIEAATWDILAAGVEQRTRALDRFLDDVYAVADPAEAEIVRAGRMDVEVIRRAPGYTALGHRVPAGTVRTRVTGADLVCSGAGDWAILEDNVRMPSGLTFALAARGVMQTHFPELLATAGDRLTTTDGALEQLCVALRDAAPTSVDPAAAYGVLITEGEDDPTWAEQRTIAAVGGFQPRTRGELEVRSDELWDRVADRRVDVIYLRVEEDRLPENIGDALAAGTVGIANAPGNGLADDKAVYAFVPEMIRFYLGEEPSLAQVPTWLCSDPSQRMEVLDRLDELVVKPVDGYGGAGITIGPECTGAELAVRRTEILANPEGFIAQERVDLSTLPALDGTQRHVDLRMFSLLGRAGTSTVPVGLTRVAPAGSLVVNSSRGGGGRDTWILSGM</sequence>
<dbReference type="SUPFAM" id="SSF56059">
    <property type="entry name" value="Glutathione synthetase ATP-binding domain-like"/>
    <property type="match status" value="1"/>
</dbReference>